<dbReference type="EMBL" id="BA000022">
    <property type="protein sequence ID" value="BAA18803.1"/>
    <property type="molecule type" value="Genomic_DNA"/>
</dbReference>
<dbReference type="STRING" id="1148.gene:10500575"/>
<dbReference type="KEGG" id="syn:sll0443"/>
<dbReference type="Proteomes" id="UP000001425">
    <property type="component" value="Chromosome"/>
</dbReference>
<feature type="region of interest" description="Disordered" evidence="1">
    <location>
        <begin position="146"/>
        <end position="173"/>
    </location>
</feature>
<gene>
    <name evidence="2" type="ordered locus">sll0443</name>
</gene>
<sequence>MKSWILFSLLALVLAGCGQRGGLPCVETDQGMVERRDEQSSPGPFENLDVMVGVDASESMVGFVSQPGGRYGQAIASLHTLLQNKNLPTSYWRVGSNENISQAQPISANQFLAASKAPFYCRRDQPIADYPCVSSTLGQLYELESPAAGTSNNQGERNEGSEEDSNTSTNTSATRSLKILLTDLEPDDAAVGQISGLISKELNNNPNYKAVLLGVRSQFRGNVYSANAGYPTFVYNTTGQDVDQKGRPFFILMTGPQETVDELVREFRQLPLDVNKAFRASAFELGQADTVTLDNSSLKGTIQECVIDIGSIDRQRPNQDQEKDWLMVEQTNCGENSASPLPPLELNIPSKSTVSLTGGELTPDLFNVSEPFLTVKKAEIAQNPGGENARLLLTAVFDGNQVPQGQGKLVYVTLGDRQLDQAVWRDWDMDISNPDGARTQNLLLFVSGLRGAVANNQDAVKFCLGYSHY</sequence>
<dbReference type="AlphaFoldDB" id="P74685"/>
<reference evidence="2 3" key="2">
    <citation type="journal article" date="1996" name="DNA Res.">
        <title>Sequence analysis of the genome of the unicellular cyanobacterium Synechocystis sp. strain PCC6803. II. Sequence determination of the entire genome and assignment of potential protein-coding regions.</title>
        <authorList>
            <person name="Kaneko T."/>
            <person name="Sato S."/>
            <person name="Kotani H."/>
            <person name="Tanaka A."/>
            <person name="Asamizu E."/>
            <person name="Nakamura Y."/>
            <person name="Miyajima N."/>
            <person name="Hirosawa M."/>
            <person name="Sugiura M."/>
            <person name="Sasamoto S."/>
            <person name="Kimura T."/>
            <person name="Hosouchi T."/>
            <person name="Matsuno A."/>
            <person name="Muraki A."/>
            <person name="Nakazaki N."/>
            <person name="Naruo K."/>
            <person name="Okumura S."/>
            <person name="Shimpo S."/>
            <person name="Takeuchi C."/>
            <person name="Wada T."/>
            <person name="Watanabe A."/>
            <person name="Yamada M."/>
            <person name="Yasuda M."/>
            <person name="Tabata S."/>
        </authorList>
    </citation>
    <scope>NUCLEOTIDE SEQUENCE [LARGE SCALE GENOMIC DNA]</scope>
    <source>
        <strain evidence="3">ATCC 27184 / PCC 6803 / Kazusa</strain>
    </source>
</reference>
<proteinExistence type="predicted"/>
<dbReference type="PaxDb" id="1148-1653893"/>
<dbReference type="PROSITE" id="PS51257">
    <property type="entry name" value="PROKAR_LIPOPROTEIN"/>
    <property type="match status" value="1"/>
</dbReference>
<protein>
    <submittedName>
        <fullName evidence="2">Sll0443 protein</fullName>
    </submittedName>
</protein>
<dbReference type="IntAct" id="P74685">
    <property type="interactions" value="1"/>
</dbReference>
<dbReference type="InParanoid" id="P74685"/>
<dbReference type="PIR" id="S76891">
    <property type="entry name" value="S76891"/>
</dbReference>
<evidence type="ECO:0000313" key="2">
    <source>
        <dbReference type="EMBL" id="BAA18803.1"/>
    </source>
</evidence>
<accession>P74685</accession>
<name>P74685_SYNY3</name>
<keyword evidence="3" id="KW-1185">Reference proteome</keyword>
<evidence type="ECO:0000313" key="3">
    <source>
        <dbReference type="Proteomes" id="UP000001425"/>
    </source>
</evidence>
<organism evidence="2 3">
    <name type="scientific">Synechocystis sp. (strain ATCC 27184 / PCC 6803 / Kazusa)</name>
    <dbReference type="NCBI Taxonomy" id="1111708"/>
    <lineage>
        <taxon>Bacteria</taxon>
        <taxon>Bacillati</taxon>
        <taxon>Cyanobacteriota</taxon>
        <taxon>Cyanophyceae</taxon>
        <taxon>Synechococcales</taxon>
        <taxon>Merismopediaceae</taxon>
        <taxon>Synechocystis</taxon>
    </lineage>
</organism>
<reference evidence="2 3" key="1">
    <citation type="journal article" date="1995" name="DNA Res.">
        <title>Sequence analysis of the genome of the unicellular cyanobacterium Synechocystis sp. strain PCC6803. I. Sequence features in the 1 Mb region from map positions 64% to 92% of the genome.</title>
        <authorList>
            <person name="Kaneko T."/>
            <person name="Tanaka A."/>
            <person name="Sato S."/>
            <person name="Kotani H."/>
            <person name="Sazuka T."/>
            <person name="Miyajima N."/>
            <person name="Sugiura M."/>
            <person name="Tabata S."/>
        </authorList>
    </citation>
    <scope>NUCLEOTIDE SEQUENCE [LARGE SCALE GENOMIC DNA]</scope>
    <source>
        <strain evidence="3">ATCC 27184 / PCC 6803 / Kazusa</strain>
    </source>
</reference>
<dbReference type="eggNOG" id="ENOG502ZVZA">
    <property type="taxonomic scope" value="Bacteria"/>
</dbReference>
<dbReference type="EnsemblBacteria" id="BAA18803">
    <property type="protein sequence ID" value="BAA18803"/>
    <property type="gene ID" value="BAA18803"/>
</dbReference>
<evidence type="ECO:0000256" key="1">
    <source>
        <dbReference type="SAM" id="MobiDB-lite"/>
    </source>
</evidence>